<feature type="transmembrane region" description="Helical" evidence="5">
    <location>
        <begin position="397"/>
        <end position="418"/>
    </location>
</feature>
<evidence type="ECO:0000256" key="2">
    <source>
        <dbReference type="ARBA" id="ARBA00022692"/>
    </source>
</evidence>
<dbReference type="Proteomes" id="UP000014760">
    <property type="component" value="Unassembled WGS sequence"/>
</dbReference>
<evidence type="ECO:0000313" key="7">
    <source>
        <dbReference type="EMBL" id="ELU15629.1"/>
    </source>
</evidence>
<organism evidence="7">
    <name type="scientific">Capitella teleta</name>
    <name type="common">Polychaete worm</name>
    <dbReference type="NCBI Taxonomy" id="283909"/>
    <lineage>
        <taxon>Eukaryota</taxon>
        <taxon>Metazoa</taxon>
        <taxon>Spiralia</taxon>
        <taxon>Lophotrochozoa</taxon>
        <taxon>Annelida</taxon>
        <taxon>Polychaeta</taxon>
        <taxon>Sedentaria</taxon>
        <taxon>Scolecida</taxon>
        <taxon>Capitellidae</taxon>
        <taxon>Capitella</taxon>
    </lineage>
</organism>
<reference evidence="8" key="3">
    <citation type="submission" date="2015-06" db="UniProtKB">
        <authorList>
            <consortium name="EnsemblMetazoa"/>
        </authorList>
    </citation>
    <scope>IDENTIFICATION</scope>
</reference>
<feature type="domain" description="Major facilitator superfamily (MFS) profile" evidence="6">
    <location>
        <begin position="110"/>
        <end position="541"/>
    </location>
</feature>
<dbReference type="Gene3D" id="1.20.1250.20">
    <property type="entry name" value="MFS general substrate transporter like domains"/>
    <property type="match status" value="1"/>
</dbReference>
<protein>
    <recommendedName>
        <fullName evidence="6">Major facilitator superfamily (MFS) profile domain-containing protein</fullName>
    </recommendedName>
</protein>
<proteinExistence type="predicted"/>
<dbReference type="EMBL" id="AMQN01004500">
    <property type="status" value="NOT_ANNOTATED_CDS"/>
    <property type="molecule type" value="Genomic_DNA"/>
</dbReference>
<keyword evidence="4 5" id="KW-0472">Membrane</keyword>
<reference evidence="7 9" key="2">
    <citation type="journal article" date="2013" name="Nature">
        <title>Insights into bilaterian evolution from three spiralian genomes.</title>
        <authorList>
            <person name="Simakov O."/>
            <person name="Marletaz F."/>
            <person name="Cho S.J."/>
            <person name="Edsinger-Gonzales E."/>
            <person name="Havlak P."/>
            <person name="Hellsten U."/>
            <person name="Kuo D.H."/>
            <person name="Larsson T."/>
            <person name="Lv J."/>
            <person name="Arendt D."/>
            <person name="Savage R."/>
            <person name="Osoegawa K."/>
            <person name="de Jong P."/>
            <person name="Grimwood J."/>
            <person name="Chapman J.A."/>
            <person name="Shapiro H."/>
            <person name="Aerts A."/>
            <person name="Otillar R.P."/>
            <person name="Terry A.Y."/>
            <person name="Boore J.L."/>
            <person name="Grigoriev I.V."/>
            <person name="Lindberg D.R."/>
            <person name="Seaver E.C."/>
            <person name="Weisblat D.A."/>
            <person name="Putnam N.H."/>
            <person name="Rokhsar D.S."/>
        </authorList>
    </citation>
    <scope>NUCLEOTIDE SEQUENCE</scope>
    <source>
        <strain evidence="7 9">I ESC-2004</strain>
    </source>
</reference>
<dbReference type="GO" id="GO:0016020">
    <property type="term" value="C:membrane"/>
    <property type="evidence" value="ECO:0007669"/>
    <property type="project" value="UniProtKB-SubCell"/>
</dbReference>
<dbReference type="EMBL" id="KB293691">
    <property type="protein sequence ID" value="ELU15629.1"/>
    <property type="molecule type" value="Genomic_DNA"/>
</dbReference>
<feature type="transmembrane region" description="Helical" evidence="5">
    <location>
        <begin position="513"/>
        <end position="536"/>
    </location>
</feature>
<keyword evidence="9" id="KW-1185">Reference proteome</keyword>
<keyword evidence="3 5" id="KW-1133">Transmembrane helix</keyword>
<dbReference type="Pfam" id="PF00083">
    <property type="entry name" value="Sugar_tr"/>
    <property type="match status" value="1"/>
</dbReference>
<sequence>MNSNEEEHKYLQLSDEYASIETSSINKLTLDEVFELAGGMGLYQWGVFALVGILSVFSAEAISMNFIGGSQDHWCMIPALANISHEQQKFIAVPTDSDGAYEKCLMYQLDYSQYTLEDFLNWNRSVEIGSETTECNHGWVFDQSTYVNTIASRLDLVCHRSGLVPLISTLFMAGTFVGSIASGILSDKYGRKKTLYAFVILKLVTGLLNAYPFNYAWLATTRLLMGVANASVYLISFVYVLELCTTKMRAIVGVMGAIDFSLGFMLWPVLAYYIRDDFLLQLAGTLPLLVAISFWWLLDESPRWLSLNGRSEEAEEVMRRISVINNSPFPEDFVFDVASHQKENVPTIDDNKKTVLDLVKSPLMLKQSLILVIFRLTDGLMYYALSLNTESLSGSVYVNTVISGVVEIPANIAAIFLLRWRVTGRRLTCSLSMIIAGLASIVSIYMILRGYGLANTIFNMVAKCFVTIAFNSIFIYTAELFPTEVRCIGAGVASSLSKMGSMAAPFFGKLLSVWPALPSVIYGSMALLSGLLILILPETRGRPLINTIKEADAR</sequence>
<dbReference type="InterPro" id="IPR005828">
    <property type="entry name" value="MFS_sugar_transport-like"/>
</dbReference>
<dbReference type="HOGENOM" id="CLU_001265_33_4_1"/>
<dbReference type="CDD" id="cd17317">
    <property type="entry name" value="MFS_SLC22"/>
    <property type="match status" value="1"/>
</dbReference>
<feature type="transmembrane region" description="Helical" evidence="5">
    <location>
        <begin position="162"/>
        <end position="183"/>
    </location>
</feature>
<gene>
    <name evidence="7" type="ORF">CAPTEDRAFT_92879</name>
</gene>
<dbReference type="InterPro" id="IPR005829">
    <property type="entry name" value="Sugar_transporter_CS"/>
</dbReference>
<name>R7VAJ7_CAPTE</name>
<dbReference type="AlphaFoldDB" id="R7VAJ7"/>
<dbReference type="GO" id="GO:0022857">
    <property type="term" value="F:transmembrane transporter activity"/>
    <property type="evidence" value="ECO:0007669"/>
    <property type="project" value="InterPro"/>
</dbReference>
<evidence type="ECO:0000256" key="4">
    <source>
        <dbReference type="ARBA" id="ARBA00023136"/>
    </source>
</evidence>
<keyword evidence="2 5" id="KW-0812">Transmembrane</keyword>
<comment type="subcellular location">
    <subcellularLocation>
        <location evidence="1">Membrane</location>
        <topology evidence="1">Multi-pass membrane protein</topology>
    </subcellularLocation>
</comment>
<dbReference type="InterPro" id="IPR020846">
    <property type="entry name" value="MFS_dom"/>
</dbReference>
<evidence type="ECO:0000313" key="9">
    <source>
        <dbReference type="Proteomes" id="UP000014760"/>
    </source>
</evidence>
<evidence type="ECO:0000256" key="1">
    <source>
        <dbReference type="ARBA" id="ARBA00004141"/>
    </source>
</evidence>
<dbReference type="PROSITE" id="PS00216">
    <property type="entry name" value="SUGAR_TRANSPORT_1"/>
    <property type="match status" value="1"/>
</dbReference>
<dbReference type="PANTHER" id="PTHR24064">
    <property type="entry name" value="SOLUTE CARRIER FAMILY 22 MEMBER"/>
    <property type="match status" value="1"/>
</dbReference>
<accession>R7VAJ7</accession>
<dbReference type="STRING" id="283909.R7VAJ7"/>
<feature type="transmembrane region" description="Helical" evidence="5">
    <location>
        <begin position="195"/>
        <end position="217"/>
    </location>
</feature>
<dbReference type="EnsemblMetazoa" id="CapteT92879">
    <property type="protein sequence ID" value="CapteP92879"/>
    <property type="gene ID" value="CapteG92879"/>
</dbReference>
<dbReference type="SUPFAM" id="SSF103473">
    <property type="entry name" value="MFS general substrate transporter"/>
    <property type="match status" value="1"/>
</dbReference>
<evidence type="ECO:0000256" key="5">
    <source>
        <dbReference type="SAM" id="Phobius"/>
    </source>
</evidence>
<reference evidence="9" key="1">
    <citation type="submission" date="2012-12" db="EMBL/GenBank/DDBJ databases">
        <authorList>
            <person name="Hellsten U."/>
            <person name="Grimwood J."/>
            <person name="Chapman J.A."/>
            <person name="Shapiro H."/>
            <person name="Aerts A."/>
            <person name="Otillar R.P."/>
            <person name="Terry A.Y."/>
            <person name="Boore J.L."/>
            <person name="Simakov O."/>
            <person name="Marletaz F."/>
            <person name="Cho S.-J."/>
            <person name="Edsinger-Gonzales E."/>
            <person name="Havlak P."/>
            <person name="Kuo D.-H."/>
            <person name="Larsson T."/>
            <person name="Lv J."/>
            <person name="Arendt D."/>
            <person name="Savage R."/>
            <person name="Osoegawa K."/>
            <person name="de Jong P."/>
            <person name="Lindberg D.R."/>
            <person name="Seaver E.C."/>
            <person name="Weisblat D.A."/>
            <person name="Putnam N.H."/>
            <person name="Grigoriev I.V."/>
            <person name="Rokhsar D.S."/>
        </authorList>
    </citation>
    <scope>NUCLEOTIDE SEQUENCE</scope>
    <source>
        <strain evidence="9">I ESC-2004</strain>
    </source>
</reference>
<feature type="transmembrane region" description="Helical" evidence="5">
    <location>
        <begin position="250"/>
        <end position="272"/>
    </location>
</feature>
<feature type="transmembrane region" description="Helical" evidence="5">
    <location>
        <begin position="223"/>
        <end position="241"/>
    </location>
</feature>
<feature type="transmembrane region" description="Helical" evidence="5">
    <location>
        <begin position="430"/>
        <end position="451"/>
    </location>
</feature>
<feature type="transmembrane region" description="Helical" evidence="5">
    <location>
        <begin position="278"/>
        <end position="298"/>
    </location>
</feature>
<dbReference type="OMA" id="WIQLAIT"/>
<dbReference type="InterPro" id="IPR036259">
    <property type="entry name" value="MFS_trans_sf"/>
</dbReference>
<evidence type="ECO:0000256" key="3">
    <source>
        <dbReference type="ARBA" id="ARBA00022989"/>
    </source>
</evidence>
<dbReference type="OrthoDB" id="2544694at2759"/>
<evidence type="ECO:0000313" key="8">
    <source>
        <dbReference type="EnsemblMetazoa" id="CapteP92879"/>
    </source>
</evidence>
<evidence type="ECO:0000259" key="6">
    <source>
        <dbReference type="PROSITE" id="PS50850"/>
    </source>
</evidence>
<dbReference type="PROSITE" id="PS50850">
    <property type="entry name" value="MFS"/>
    <property type="match status" value="1"/>
</dbReference>